<accession>A0AAN9PDS3</accession>
<dbReference type="EMBL" id="JAYKXN010000004">
    <property type="protein sequence ID" value="KAK7294531.1"/>
    <property type="molecule type" value="Genomic_DNA"/>
</dbReference>
<name>A0AAN9PDS3_CLITE</name>
<sequence length="120" mass="13062">MWVGSGLGFGWLLLRVGFGVRLEVGFGVWLWRLLEVGFGVRVCFQGREGKGRGLLGFRVGVGVRIREGGDGLWWLGGGLWKSGLGWAVWGGVGLGRVGVVVGYEWWWRLEDGGEGGLDGR</sequence>
<proteinExistence type="predicted"/>
<comment type="caution">
    <text evidence="1">The sequence shown here is derived from an EMBL/GenBank/DDBJ whole genome shotgun (WGS) entry which is preliminary data.</text>
</comment>
<dbReference type="AlphaFoldDB" id="A0AAN9PDS3"/>
<keyword evidence="2" id="KW-1185">Reference proteome</keyword>
<evidence type="ECO:0000313" key="1">
    <source>
        <dbReference type="EMBL" id="KAK7294531.1"/>
    </source>
</evidence>
<gene>
    <name evidence="1" type="ORF">RJT34_17420</name>
</gene>
<protein>
    <submittedName>
        <fullName evidence="1">Uncharacterized protein</fullName>
    </submittedName>
</protein>
<reference evidence="1 2" key="1">
    <citation type="submission" date="2024-01" db="EMBL/GenBank/DDBJ databases">
        <title>The genomes of 5 underutilized Papilionoideae crops provide insights into root nodulation and disease resistance.</title>
        <authorList>
            <person name="Yuan L."/>
        </authorList>
    </citation>
    <scope>NUCLEOTIDE SEQUENCE [LARGE SCALE GENOMIC DNA]</scope>
    <source>
        <strain evidence="1">LY-2023</strain>
        <tissue evidence="1">Leaf</tissue>
    </source>
</reference>
<organism evidence="1 2">
    <name type="scientific">Clitoria ternatea</name>
    <name type="common">Butterfly pea</name>
    <dbReference type="NCBI Taxonomy" id="43366"/>
    <lineage>
        <taxon>Eukaryota</taxon>
        <taxon>Viridiplantae</taxon>
        <taxon>Streptophyta</taxon>
        <taxon>Embryophyta</taxon>
        <taxon>Tracheophyta</taxon>
        <taxon>Spermatophyta</taxon>
        <taxon>Magnoliopsida</taxon>
        <taxon>eudicotyledons</taxon>
        <taxon>Gunneridae</taxon>
        <taxon>Pentapetalae</taxon>
        <taxon>rosids</taxon>
        <taxon>fabids</taxon>
        <taxon>Fabales</taxon>
        <taxon>Fabaceae</taxon>
        <taxon>Papilionoideae</taxon>
        <taxon>50 kb inversion clade</taxon>
        <taxon>NPAAA clade</taxon>
        <taxon>indigoferoid/millettioid clade</taxon>
        <taxon>Phaseoleae</taxon>
        <taxon>Clitoria</taxon>
    </lineage>
</organism>
<evidence type="ECO:0000313" key="2">
    <source>
        <dbReference type="Proteomes" id="UP001359559"/>
    </source>
</evidence>
<dbReference type="Proteomes" id="UP001359559">
    <property type="component" value="Unassembled WGS sequence"/>
</dbReference>